<dbReference type="OrthoDB" id="9805337at2"/>
<dbReference type="PANTHER" id="PTHR13847">
    <property type="entry name" value="SARCOSINE DEHYDROGENASE-RELATED"/>
    <property type="match status" value="1"/>
</dbReference>
<dbReference type="InterPro" id="IPR036188">
    <property type="entry name" value="FAD/NAD-bd_sf"/>
</dbReference>
<evidence type="ECO:0000256" key="1">
    <source>
        <dbReference type="ARBA" id="ARBA00023002"/>
    </source>
</evidence>
<dbReference type="Proteomes" id="UP000198500">
    <property type="component" value="Unassembled WGS sequence"/>
</dbReference>
<accession>A0A1H2Y966</accession>
<dbReference type="SUPFAM" id="SSF54373">
    <property type="entry name" value="FAD-linked reductases, C-terminal domain"/>
    <property type="match status" value="1"/>
</dbReference>
<dbReference type="InterPro" id="IPR006076">
    <property type="entry name" value="FAD-dep_OxRdtase"/>
</dbReference>
<evidence type="ECO:0000313" key="4">
    <source>
        <dbReference type="Proteomes" id="UP000198500"/>
    </source>
</evidence>
<dbReference type="EMBL" id="FNNI01000003">
    <property type="protein sequence ID" value="SDX01696.1"/>
    <property type="molecule type" value="Genomic_DNA"/>
</dbReference>
<proteinExistence type="predicted"/>
<keyword evidence="4" id="KW-1185">Reference proteome</keyword>
<dbReference type="AlphaFoldDB" id="A0A1H2Y966"/>
<reference evidence="3 4" key="1">
    <citation type="submission" date="2016-10" db="EMBL/GenBank/DDBJ databases">
        <authorList>
            <person name="de Groot N.N."/>
        </authorList>
    </citation>
    <scope>NUCLEOTIDE SEQUENCE [LARGE SCALE GENOMIC DNA]</scope>
    <source>
        <strain evidence="3 4">DSM 19219</strain>
    </source>
</reference>
<sequence>MTHDTIVLGAGMVGTSVAYHLARRGRSVALVDRQLPGQATSFGNAGIIQREAVQPHPFPRDIGTLMRVLPNRRIDIRYRPKGMAASAGPLWQYWRHSAPARYAAIVNEYATLIRHCTREHEVMIEASGAESLVCKTGWLEGFRSPPVFDEVLANARTLERCFGVTHEVLDQRALGNAEPHLADELIGAVHWTNAWTVRDPGALVQSYARAFAGLGGAIEHTEAQRLDPTANGWRLMTRDGRLEACDVVIAAGPWSLQWLEPLGYRLPLFPKRGYHMHYALRKGARLYHWLMDFESGYLLAPMQNGVRLTTGAELSTLDAPIRTGQLEAAEAVARRLAPLGERLDAEPWRGDRPCMPDMKPVIGSAPRHGGLWFALGHGHQGFTLGPVTGRLLGEMMSGEPTLVDMTPFRPERFGGAGR</sequence>
<dbReference type="GO" id="GO:0005737">
    <property type="term" value="C:cytoplasm"/>
    <property type="evidence" value="ECO:0007669"/>
    <property type="project" value="TreeGrafter"/>
</dbReference>
<feature type="domain" description="FAD dependent oxidoreductase" evidence="2">
    <location>
        <begin position="4"/>
        <end position="395"/>
    </location>
</feature>
<dbReference type="Gene3D" id="3.50.50.60">
    <property type="entry name" value="FAD/NAD(P)-binding domain"/>
    <property type="match status" value="2"/>
</dbReference>
<dbReference type="RefSeq" id="WP_092568964.1">
    <property type="nucleotide sequence ID" value="NZ_BMXH01000009.1"/>
</dbReference>
<dbReference type="GO" id="GO:0016491">
    <property type="term" value="F:oxidoreductase activity"/>
    <property type="evidence" value="ECO:0007669"/>
    <property type="project" value="UniProtKB-KW"/>
</dbReference>
<dbReference type="SUPFAM" id="SSF51905">
    <property type="entry name" value="FAD/NAD(P)-binding domain"/>
    <property type="match status" value="1"/>
</dbReference>
<keyword evidence="1" id="KW-0560">Oxidoreductase</keyword>
<dbReference type="STRING" id="574349.SAMN05443545_103401"/>
<protein>
    <submittedName>
        <fullName evidence="3">D-amino-acid dehydrogenase</fullName>
    </submittedName>
</protein>
<dbReference type="Pfam" id="PF01266">
    <property type="entry name" value="DAO"/>
    <property type="match status" value="1"/>
</dbReference>
<organism evidence="3 4">
    <name type="scientific">Aidingimonas halophila</name>
    <dbReference type="NCBI Taxonomy" id="574349"/>
    <lineage>
        <taxon>Bacteria</taxon>
        <taxon>Pseudomonadati</taxon>
        <taxon>Pseudomonadota</taxon>
        <taxon>Gammaproteobacteria</taxon>
        <taxon>Oceanospirillales</taxon>
        <taxon>Halomonadaceae</taxon>
        <taxon>Aidingimonas</taxon>
    </lineage>
</organism>
<dbReference type="PANTHER" id="PTHR13847:SF289">
    <property type="entry name" value="GLYCINE OXIDASE"/>
    <property type="match status" value="1"/>
</dbReference>
<name>A0A1H2Y966_9GAMM</name>
<evidence type="ECO:0000259" key="2">
    <source>
        <dbReference type="Pfam" id="PF01266"/>
    </source>
</evidence>
<evidence type="ECO:0000313" key="3">
    <source>
        <dbReference type="EMBL" id="SDX01696.1"/>
    </source>
</evidence>
<dbReference type="Gene3D" id="3.30.9.10">
    <property type="entry name" value="D-Amino Acid Oxidase, subunit A, domain 2"/>
    <property type="match status" value="1"/>
</dbReference>
<gene>
    <name evidence="3" type="ORF">SAMN05443545_103401</name>
</gene>